<dbReference type="PANTHER" id="PTHR32063:SF24">
    <property type="entry name" value="CATION EFFLUX SYSTEM (ACRB_ACRD_ACRF FAMILY)"/>
    <property type="match status" value="1"/>
</dbReference>
<keyword evidence="1" id="KW-0812">Transmembrane</keyword>
<accession>A0A433LDQ7</accession>
<evidence type="ECO:0000313" key="2">
    <source>
        <dbReference type="EMBL" id="RUR47560.1"/>
    </source>
</evidence>
<feature type="transmembrane region" description="Helical" evidence="1">
    <location>
        <begin position="967"/>
        <end position="988"/>
    </location>
</feature>
<organism evidence="2 3">
    <name type="scientific">Vreelandella populi</name>
    <dbReference type="NCBI Taxonomy" id="2498858"/>
    <lineage>
        <taxon>Bacteria</taxon>
        <taxon>Pseudomonadati</taxon>
        <taxon>Pseudomonadota</taxon>
        <taxon>Gammaproteobacteria</taxon>
        <taxon>Oceanospirillales</taxon>
        <taxon>Halomonadaceae</taxon>
        <taxon>Vreelandella</taxon>
    </lineage>
</organism>
<dbReference type="InterPro" id="IPR027463">
    <property type="entry name" value="AcrB_DN_DC_subdom"/>
</dbReference>
<dbReference type="EMBL" id="RZHD01000004">
    <property type="protein sequence ID" value="RUR47560.1"/>
    <property type="molecule type" value="Genomic_DNA"/>
</dbReference>
<feature type="transmembrane region" description="Helical" evidence="1">
    <location>
        <begin position="417"/>
        <end position="441"/>
    </location>
</feature>
<feature type="transmembrane region" description="Helical" evidence="1">
    <location>
        <begin position="365"/>
        <end position="384"/>
    </location>
</feature>
<dbReference type="RefSeq" id="WP_126952131.1">
    <property type="nucleotide sequence ID" value="NZ_RZHC01000012.1"/>
</dbReference>
<dbReference type="GO" id="GO:0042910">
    <property type="term" value="F:xenobiotic transmembrane transporter activity"/>
    <property type="evidence" value="ECO:0007669"/>
    <property type="project" value="TreeGrafter"/>
</dbReference>
<dbReference type="Gene3D" id="3.30.70.1430">
    <property type="entry name" value="Multidrug efflux transporter AcrB pore domain"/>
    <property type="match status" value="2"/>
</dbReference>
<feature type="transmembrane region" description="Helical" evidence="1">
    <location>
        <begin position="489"/>
        <end position="516"/>
    </location>
</feature>
<dbReference type="PRINTS" id="PR00702">
    <property type="entry name" value="ACRIFLAVINRP"/>
</dbReference>
<dbReference type="SUPFAM" id="SSF82866">
    <property type="entry name" value="Multidrug efflux transporter AcrB transmembrane domain"/>
    <property type="match status" value="2"/>
</dbReference>
<feature type="transmembrane region" description="Helical" evidence="1">
    <location>
        <begin position="915"/>
        <end position="934"/>
    </location>
</feature>
<evidence type="ECO:0000313" key="3">
    <source>
        <dbReference type="Proteomes" id="UP000286912"/>
    </source>
</evidence>
<keyword evidence="1" id="KW-1133">Transmembrane helix</keyword>
<dbReference type="InterPro" id="IPR001036">
    <property type="entry name" value="Acrflvin-R"/>
</dbReference>
<keyword evidence="1" id="KW-0472">Membrane</keyword>
<dbReference type="AlphaFoldDB" id="A0A433LDQ7"/>
<dbReference type="OrthoDB" id="9757904at2"/>
<dbReference type="Gene3D" id="3.30.2090.10">
    <property type="entry name" value="Multidrug efflux transporter AcrB TolC docking domain, DN and DC subdomains"/>
    <property type="match status" value="2"/>
</dbReference>
<dbReference type="Gene3D" id="3.30.70.1440">
    <property type="entry name" value="Multidrug efflux transporter AcrB pore domain"/>
    <property type="match status" value="1"/>
</dbReference>
<sequence>MSSDTTIQETPQAPRETDEVRNAHQLMRFFFLKPIFGILLTVTMVLGGLFAYSALVKEALPALNIPQASITTVWSGADPRSIEEQVTDLIEDEITTLSGVNTVNSASFDSLSVISVEFDASTDTVDAMTRLRAAVADAESGFPSEVESPSINQSSVDDRPILTLALHGSAGSATLNQTARQIRDALERVQGINEVNIGGEREEIVQILINPERLLALGLSPTAIRNAVQQANIEQPFGEVRSQNMGAVVRLEGRFSDIDDLRALPVSRLENSQSSRALTLGEVATVKRMQETEQSRAFFSERGGDFDASLEMSITKTPGADTVQVVERIRATLADLEAANTWPAQVHYSVLQDDAVQIWDSLTEVFVSALQTMLVVFVILFITISWREAIVSGLAVPITFAGVLLAIWAFGYSLNELVIIGMVIALVMIIDVFIILMEGLHDEIYRNGRTFGQAVLITVKRYAVPIFAAQVTTILAMAPLMSIGGTMGAFIRVLPTTIIICLVLSFVVAMLCAVPLSRVLLGKQRRAEGEEKPGMADRVTQRAVNGVERFNGRYIVAGRGRAWLWVLGAVALFVISLFAFTQTRLELFPPADGERLGINIELPPTAPLETSQVVADQIGEILRNKPYFESIIKLVGLKSPFAGGGGAASLQPSDAENFIGFSAMFKARDARDEDSYVLAESLRAELSDFLTRNVAGAELLVVPESSGPSPGDPIEIQLLGGSMDTLKELSMQVQQVLSSTPNVVDVRDNLGAPQPQLALRPDRDALSFFGITHEELAAQVRIAYSSDIIGTFATSGETDDIDIRLGMEWPSQPGEAGGPSNVEEFSRVRAYLPDGGSIAMFQLLSPMQSEGAIAISHVDGERALTVLAKNQGRTVTEIMNDVAPRLEELQRDWPAGYRIAVGGESAETADTVGSIGIAMLVAIVLVVGVLVIVFSSFRQALIIFATMPLAIIGTALGFWAFGISFSFFAMIGLVSLIGIAINNGIIMVDTMNGFLREGMSVAEAASAGAARRLRPLLTTAVTTIIGLIPLAISSATYRPLTLVIIFGLISATLLALLVVPALYYLLTPANANEPEMLD</sequence>
<comment type="caution">
    <text evidence="2">The sequence shown here is derived from an EMBL/GenBank/DDBJ whole genome shotgun (WGS) entry which is preliminary data.</text>
</comment>
<dbReference type="Pfam" id="PF00873">
    <property type="entry name" value="ACR_tran"/>
    <property type="match status" value="1"/>
</dbReference>
<feature type="transmembrane region" description="Helical" evidence="1">
    <location>
        <begin position="1016"/>
        <end position="1037"/>
    </location>
</feature>
<dbReference type="GO" id="GO:0005886">
    <property type="term" value="C:plasma membrane"/>
    <property type="evidence" value="ECO:0007669"/>
    <property type="project" value="TreeGrafter"/>
</dbReference>
<feature type="transmembrane region" description="Helical" evidence="1">
    <location>
        <begin position="391"/>
        <end position="411"/>
    </location>
</feature>
<reference evidence="2 3" key="1">
    <citation type="submission" date="2018-12" db="EMBL/GenBank/DDBJ databases">
        <title>three novel Halomonas strain isolated from plants.</title>
        <authorList>
            <person name="Sun C."/>
        </authorList>
    </citation>
    <scope>NUCLEOTIDE SEQUENCE [LARGE SCALE GENOMIC DNA]</scope>
    <source>
        <strain evidence="2 3">RC</strain>
    </source>
</reference>
<protein>
    <submittedName>
        <fullName evidence="2">Efflux RND transporter permease subunit</fullName>
    </submittedName>
</protein>
<gene>
    <name evidence="2" type="ORF">ELY37_04650</name>
</gene>
<proteinExistence type="predicted"/>
<feature type="transmembrane region" description="Helical" evidence="1">
    <location>
        <begin position="562"/>
        <end position="580"/>
    </location>
</feature>
<evidence type="ECO:0000256" key="1">
    <source>
        <dbReference type="SAM" id="Phobius"/>
    </source>
</evidence>
<dbReference type="SUPFAM" id="SSF82714">
    <property type="entry name" value="Multidrug efflux transporter AcrB TolC docking domain, DN and DC subdomains"/>
    <property type="match status" value="1"/>
</dbReference>
<dbReference type="PANTHER" id="PTHR32063">
    <property type="match status" value="1"/>
</dbReference>
<dbReference type="Gene3D" id="1.20.1640.10">
    <property type="entry name" value="Multidrug efflux transporter AcrB transmembrane domain"/>
    <property type="match status" value="2"/>
</dbReference>
<feature type="transmembrane region" description="Helical" evidence="1">
    <location>
        <begin position="1043"/>
        <end position="1066"/>
    </location>
</feature>
<keyword evidence="3" id="KW-1185">Reference proteome</keyword>
<dbReference type="Proteomes" id="UP000286912">
    <property type="component" value="Unassembled WGS sequence"/>
</dbReference>
<feature type="transmembrane region" description="Helical" evidence="1">
    <location>
        <begin position="462"/>
        <end position="483"/>
    </location>
</feature>
<feature type="transmembrane region" description="Helical" evidence="1">
    <location>
        <begin position="941"/>
        <end position="961"/>
    </location>
</feature>
<dbReference type="SUPFAM" id="SSF82693">
    <property type="entry name" value="Multidrug efflux transporter AcrB pore domain, PN1, PN2, PC1 and PC2 subdomains"/>
    <property type="match status" value="2"/>
</dbReference>
<name>A0A433LDQ7_9GAMM</name>
<feature type="transmembrane region" description="Helical" evidence="1">
    <location>
        <begin position="35"/>
        <end position="55"/>
    </location>
</feature>
<dbReference type="Gene3D" id="3.30.70.1320">
    <property type="entry name" value="Multidrug efflux transporter AcrB pore domain like"/>
    <property type="match status" value="1"/>
</dbReference>